<dbReference type="EMBL" id="CAJOBQ010000626">
    <property type="protein sequence ID" value="CAF4392898.1"/>
    <property type="molecule type" value="Genomic_DNA"/>
</dbReference>
<organism evidence="2 4">
    <name type="scientific">Rotaria socialis</name>
    <dbReference type="NCBI Taxonomy" id="392032"/>
    <lineage>
        <taxon>Eukaryota</taxon>
        <taxon>Metazoa</taxon>
        <taxon>Spiralia</taxon>
        <taxon>Gnathifera</taxon>
        <taxon>Rotifera</taxon>
        <taxon>Eurotatoria</taxon>
        <taxon>Bdelloidea</taxon>
        <taxon>Philodinida</taxon>
        <taxon>Philodinidae</taxon>
        <taxon>Rotaria</taxon>
    </lineage>
</organism>
<evidence type="ECO:0000313" key="3">
    <source>
        <dbReference type="EMBL" id="CAF4392898.1"/>
    </source>
</evidence>
<dbReference type="AlphaFoldDB" id="A0A817T9F5"/>
<keyword evidence="1" id="KW-0472">Membrane</keyword>
<comment type="caution">
    <text evidence="2">The sequence shown here is derived from an EMBL/GenBank/DDBJ whole genome shotgun (WGS) entry which is preliminary data.</text>
</comment>
<dbReference type="Proteomes" id="UP000663862">
    <property type="component" value="Unassembled WGS sequence"/>
</dbReference>
<keyword evidence="1" id="KW-0812">Transmembrane</keyword>
<dbReference type="EMBL" id="CAJNYU010000003">
    <property type="protein sequence ID" value="CAF3308097.1"/>
    <property type="molecule type" value="Genomic_DNA"/>
</dbReference>
<feature type="transmembrane region" description="Helical" evidence="1">
    <location>
        <begin position="30"/>
        <end position="54"/>
    </location>
</feature>
<gene>
    <name evidence="2" type="ORF">FME351_LOCUS146</name>
    <name evidence="3" type="ORF">TSG867_LOCUS12412</name>
</gene>
<sequence length="514" mass="56160">MADARAELSAGNAINHHQQAMPIKRLKIPLVIFGLAILIGLGVLGFITIIVLSLNRLYLANAPSNIIVDQYNAYPAVLYVWSGQDRSVSNAADFVAVVDFDETSTSYGHILKYVPLVSDSSKSIGQAGNGPHHSSISSDGKYFITGGLLSFLLKQKEVFVWGVPSNPANGPEFLYALDVPGGCPGEFLPIGHAKFIVSMMCSESAVSPGDMTFIDASTGVFQSLSKGKSAFQNFNPRGFGRVESGSNSTADYIEALSLTGTDAPKISFRNTVRYILPDGSLARAFNFDAPIEVSTTSGVGQGIGFMELKKIPNDPLDRSFAHGNNTNKLYLLGPGISEPKLVYDLSQVSGHKKAFGAGITSIFLNGKRLLMAFQMRYIILLDITKPETPSILRTFDFCSDKSLKNELLQVSSSNQTITFRQFCAQNKNKAGSHVLVHPKGESRFIVINYFLKVGFAQFNGTRTVHAFKLNKKLTNFEYASRFNPNFQFDSPSAPVRSTLYSLKAYPHHSQYIKL</sequence>
<evidence type="ECO:0000313" key="4">
    <source>
        <dbReference type="Proteomes" id="UP000663869"/>
    </source>
</evidence>
<evidence type="ECO:0000256" key="1">
    <source>
        <dbReference type="SAM" id="Phobius"/>
    </source>
</evidence>
<name>A0A817T9F5_9BILA</name>
<dbReference type="Proteomes" id="UP000663869">
    <property type="component" value="Unassembled WGS sequence"/>
</dbReference>
<keyword evidence="1" id="KW-1133">Transmembrane helix</keyword>
<evidence type="ECO:0000313" key="2">
    <source>
        <dbReference type="EMBL" id="CAF3308097.1"/>
    </source>
</evidence>
<accession>A0A817T9F5</accession>
<reference evidence="2" key="1">
    <citation type="submission" date="2021-02" db="EMBL/GenBank/DDBJ databases">
        <authorList>
            <person name="Nowell W R."/>
        </authorList>
    </citation>
    <scope>NUCLEOTIDE SEQUENCE</scope>
</reference>
<protein>
    <submittedName>
        <fullName evidence="2">Uncharacterized protein</fullName>
    </submittedName>
</protein>
<proteinExistence type="predicted"/>